<dbReference type="EMBL" id="JAFBBP010000001">
    <property type="protein sequence ID" value="MBM7488941.1"/>
    <property type="molecule type" value="Genomic_DNA"/>
</dbReference>
<dbReference type="Gene3D" id="3.40.50.150">
    <property type="entry name" value="Vaccinia Virus protein VP39"/>
    <property type="match status" value="1"/>
</dbReference>
<sequence>MRDANREVLRTTFGQDAELYDQCRPTYPPQLFTDLATLAGLGRHARVLEIGCGTGQATLPLAGRTPSSTTHNDATNASIRQHRPACA</sequence>
<keyword evidence="2" id="KW-0489">Methyltransferase</keyword>
<keyword evidence="3" id="KW-1185">Reference proteome</keyword>
<reference evidence="2 3" key="1">
    <citation type="submission" date="2021-01" db="EMBL/GenBank/DDBJ databases">
        <title>Sequencing the genomes of 1000 actinobacteria strains.</title>
        <authorList>
            <person name="Klenk H.-P."/>
        </authorList>
    </citation>
    <scope>NUCLEOTIDE SEQUENCE [LARGE SCALE GENOMIC DNA]</scope>
    <source>
        <strain evidence="2 3">DSM 100204</strain>
    </source>
</reference>
<dbReference type="InterPro" id="IPR029063">
    <property type="entry name" value="SAM-dependent_MTases_sf"/>
</dbReference>
<dbReference type="RefSeq" id="WP_204940387.1">
    <property type="nucleotide sequence ID" value="NZ_JAFBBP010000001.1"/>
</dbReference>
<accession>A0ABS2LL89</accession>
<evidence type="ECO:0000313" key="3">
    <source>
        <dbReference type="Proteomes" id="UP000764837"/>
    </source>
</evidence>
<comment type="caution">
    <text evidence="2">The sequence shown here is derived from an EMBL/GenBank/DDBJ whole genome shotgun (WGS) entry which is preliminary data.</text>
</comment>
<dbReference type="GO" id="GO:0008168">
    <property type="term" value="F:methyltransferase activity"/>
    <property type="evidence" value="ECO:0007669"/>
    <property type="project" value="UniProtKB-KW"/>
</dbReference>
<feature type="region of interest" description="Disordered" evidence="1">
    <location>
        <begin position="59"/>
        <end position="87"/>
    </location>
</feature>
<evidence type="ECO:0000313" key="2">
    <source>
        <dbReference type="EMBL" id="MBM7488941.1"/>
    </source>
</evidence>
<proteinExistence type="predicted"/>
<organism evidence="2 3">
    <name type="scientific">Micromonospora luteifusca</name>
    <dbReference type="NCBI Taxonomy" id="709860"/>
    <lineage>
        <taxon>Bacteria</taxon>
        <taxon>Bacillati</taxon>
        <taxon>Actinomycetota</taxon>
        <taxon>Actinomycetes</taxon>
        <taxon>Micromonosporales</taxon>
        <taxon>Micromonosporaceae</taxon>
        <taxon>Micromonospora</taxon>
    </lineage>
</organism>
<dbReference type="Proteomes" id="UP000764837">
    <property type="component" value="Unassembled WGS sequence"/>
</dbReference>
<protein>
    <submittedName>
        <fullName evidence="2">tRNA G46 methylase TrmB</fullName>
    </submittedName>
</protein>
<dbReference type="SUPFAM" id="SSF53335">
    <property type="entry name" value="S-adenosyl-L-methionine-dependent methyltransferases"/>
    <property type="match status" value="1"/>
</dbReference>
<dbReference type="GO" id="GO:0032259">
    <property type="term" value="P:methylation"/>
    <property type="evidence" value="ECO:0007669"/>
    <property type="project" value="UniProtKB-KW"/>
</dbReference>
<feature type="compositionally biased region" description="Polar residues" evidence="1">
    <location>
        <begin position="65"/>
        <end position="79"/>
    </location>
</feature>
<evidence type="ECO:0000256" key="1">
    <source>
        <dbReference type="SAM" id="MobiDB-lite"/>
    </source>
</evidence>
<keyword evidence="2" id="KW-0808">Transferase</keyword>
<gene>
    <name evidence="2" type="ORF">JOD64_000163</name>
</gene>
<name>A0ABS2LL89_9ACTN</name>